<accession>A0AAW0Q0F6</accession>
<comment type="caution">
    <text evidence="1">The sequence shown here is derived from an EMBL/GenBank/DDBJ whole genome shotgun (WGS) entry which is preliminary data.</text>
</comment>
<dbReference type="InterPro" id="IPR036034">
    <property type="entry name" value="PDZ_sf"/>
</dbReference>
<dbReference type="Gene3D" id="2.30.42.10">
    <property type="match status" value="1"/>
</dbReference>
<reference evidence="2" key="1">
    <citation type="submission" date="2024-04" db="EMBL/GenBank/DDBJ databases">
        <title>Salinicola lusitanus LLJ914,a marine bacterium isolated from the Okinawa Trough.</title>
        <authorList>
            <person name="Li J."/>
        </authorList>
    </citation>
    <scope>NUCLEOTIDE SEQUENCE [LARGE SCALE GENOMIC DNA]</scope>
</reference>
<protein>
    <submittedName>
        <fullName evidence="1">Uncharacterized protein</fullName>
    </submittedName>
</protein>
<sequence>MFSDMDYELEEDKLGIPTVPGTVSLKKDTNNLIGISIGGGAQYCPVSISFRSLTTLQLLWRAHWLLVMKLLVLMANQ</sequence>
<dbReference type="EMBL" id="JBBPFD010000002">
    <property type="protein sequence ID" value="KAK7939391.1"/>
    <property type="molecule type" value="Genomic_DNA"/>
</dbReference>
<keyword evidence="2" id="KW-1185">Reference proteome</keyword>
<dbReference type="AlphaFoldDB" id="A0AAW0Q0F6"/>
<evidence type="ECO:0000313" key="1">
    <source>
        <dbReference type="EMBL" id="KAK7939391.1"/>
    </source>
</evidence>
<organism evidence="1 2">
    <name type="scientific">Mugilogobius chulae</name>
    <name type="common">yellowstripe goby</name>
    <dbReference type="NCBI Taxonomy" id="88201"/>
    <lineage>
        <taxon>Eukaryota</taxon>
        <taxon>Metazoa</taxon>
        <taxon>Chordata</taxon>
        <taxon>Craniata</taxon>
        <taxon>Vertebrata</taxon>
        <taxon>Euteleostomi</taxon>
        <taxon>Actinopterygii</taxon>
        <taxon>Neopterygii</taxon>
        <taxon>Teleostei</taxon>
        <taxon>Neoteleostei</taxon>
        <taxon>Acanthomorphata</taxon>
        <taxon>Gobiaria</taxon>
        <taxon>Gobiiformes</taxon>
        <taxon>Gobioidei</taxon>
        <taxon>Gobiidae</taxon>
        <taxon>Gobionellinae</taxon>
        <taxon>Mugilogobius</taxon>
    </lineage>
</organism>
<name>A0AAW0Q0F6_9GOBI</name>
<dbReference type="Proteomes" id="UP001460270">
    <property type="component" value="Unassembled WGS sequence"/>
</dbReference>
<evidence type="ECO:0000313" key="2">
    <source>
        <dbReference type="Proteomes" id="UP001460270"/>
    </source>
</evidence>
<gene>
    <name evidence="1" type="ORF">WMY93_002717</name>
</gene>
<proteinExistence type="predicted"/>